<dbReference type="InterPro" id="IPR038375">
    <property type="entry name" value="NDUFAF7_sf"/>
</dbReference>
<dbReference type="Gene3D" id="3.40.50.12710">
    <property type="match status" value="1"/>
</dbReference>
<dbReference type="Proteomes" id="UP000194420">
    <property type="component" value="Unassembled WGS sequence"/>
</dbReference>
<keyword evidence="4" id="KW-1185">Reference proteome</keyword>
<evidence type="ECO:0000256" key="1">
    <source>
        <dbReference type="ARBA" id="ARBA00022603"/>
    </source>
</evidence>
<dbReference type="GO" id="GO:0032259">
    <property type="term" value="P:methylation"/>
    <property type="evidence" value="ECO:0007669"/>
    <property type="project" value="UniProtKB-KW"/>
</dbReference>
<dbReference type="PANTHER" id="PTHR12049">
    <property type="entry name" value="PROTEIN ARGININE METHYLTRANSFERASE NDUFAF7, MITOCHONDRIAL"/>
    <property type="match status" value="1"/>
</dbReference>
<evidence type="ECO:0000256" key="2">
    <source>
        <dbReference type="ARBA" id="ARBA00022679"/>
    </source>
</evidence>
<dbReference type="PANTHER" id="PTHR12049:SF7">
    <property type="entry name" value="PROTEIN ARGININE METHYLTRANSFERASE NDUFAF7, MITOCHONDRIAL"/>
    <property type="match status" value="1"/>
</dbReference>
<keyword evidence="2 3" id="KW-0808">Transferase</keyword>
<dbReference type="GO" id="GO:0035243">
    <property type="term" value="F:protein-arginine omega-N symmetric methyltransferase activity"/>
    <property type="evidence" value="ECO:0007669"/>
    <property type="project" value="TreeGrafter"/>
</dbReference>
<dbReference type="SUPFAM" id="SSF53335">
    <property type="entry name" value="S-adenosyl-L-methionine-dependent methyltransferases"/>
    <property type="match status" value="1"/>
</dbReference>
<dbReference type="Pfam" id="PF02636">
    <property type="entry name" value="Methyltransf_28"/>
    <property type="match status" value="1"/>
</dbReference>
<sequence>MNDNAGPTDLSERFRRLIRETGPISLAQYMGESNAHYYTRGTPLGQEGDFLTAPEISQMFGELIGLWLADMWVRAGRPENVHYVELGPGRGTLAQDALRTAARYDLTPQVHFVEGSEKLRQVQRGAIPDVTHHDDITTLPEDGPLLVVANEFFDALPVHQLIRSASGWHERMVGLDGDRFVFVGGDKPMDSIVPESWRTARQGTMIETSPASAAIMSELADRLVAQGGAALIIDYGARELRSGSTFQAIRAHRKVDVFDAPGTADLTAHVDFEMLGKVAQRQGAQVLGCEMQGDWLTALGIDTRTEALQRKSPQTKDVIARQRARLVEESGMGLLFKVLGVTAPNWPGDAPGF</sequence>
<dbReference type="EMBL" id="FXWG01000004">
    <property type="protein sequence ID" value="SMQ75870.1"/>
    <property type="molecule type" value="Genomic_DNA"/>
</dbReference>
<dbReference type="RefSeq" id="WP_234990124.1">
    <property type="nucleotide sequence ID" value="NZ_FXWG01000004.1"/>
</dbReference>
<organism evidence="3 4">
    <name type="scientific">Altererythrobacter xiamenensis</name>
    <dbReference type="NCBI Taxonomy" id="1316679"/>
    <lineage>
        <taxon>Bacteria</taxon>
        <taxon>Pseudomonadati</taxon>
        <taxon>Pseudomonadota</taxon>
        <taxon>Alphaproteobacteria</taxon>
        <taxon>Sphingomonadales</taxon>
        <taxon>Erythrobacteraceae</taxon>
        <taxon>Altererythrobacter</taxon>
    </lineage>
</organism>
<evidence type="ECO:0000313" key="4">
    <source>
        <dbReference type="Proteomes" id="UP000194420"/>
    </source>
</evidence>
<dbReference type="InterPro" id="IPR029063">
    <property type="entry name" value="SAM-dependent_MTases_sf"/>
</dbReference>
<gene>
    <name evidence="3" type="ORF">SAMN06297468_3018</name>
</gene>
<keyword evidence="1 3" id="KW-0489">Methyltransferase</keyword>
<name>A0A1Y6FRK2_9SPHN</name>
<evidence type="ECO:0000313" key="3">
    <source>
        <dbReference type="EMBL" id="SMQ75870.1"/>
    </source>
</evidence>
<protein>
    <submittedName>
        <fullName evidence="3">SAM-dependent methyltransferase, MidA family</fullName>
    </submittedName>
</protein>
<dbReference type="AlphaFoldDB" id="A0A1Y6FRK2"/>
<dbReference type="InterPro" id="IPR003788">
    <property type="entry name" value="NDUFAF7"/>
</dbReference>
<accession>A0A1Y6FRK2</accession>
<proteinExistence type="predicted"/>
<reference evidence="4" key="1">
    <citation type="submission" date="2017-04" db="EMBL/GenBank/DDBJ databases">
        <authorList>
            <person name="Varghese N."/>
            <person name="Submissions S."/>
        </authorList>
    </citation>
    <scope>NUCLEOTIDE SEQUENCE [LARGE SCALE GENOMIC DNA]</scope>
</reference>